<proteinExistence type="predicted"/>
<evidence type="ECO:0000313" key="1">
    <source>
        <dbReference type="EMBL" id="QJA53310.1"/>
    </source>
</evidence>
<dbReference type="AlphaFoldDB" id="A0A6H2A1I7"/>
<dbReference type="EMBL" id="MT144411">
    <property type="protein sequence ID" value="QJA53310.1"/>
    <property type="molecule type" value="Genomic_DNA"/>
</dbReference>
<gene>
    <name evidence="1" type="ORF">TM448A03394_0008</name>
</gene>
<accession>A0A6H2A1I7</accession>
<organism evidence="1">
    <name type="scientific">viral metagenome</name>
    <dbReference type="NCBI Taxonomy" id="1070528"/>
    <lineage>
        <taxon>unclassified sequences</taxon>
        <taxon>metagenomes</taxon>
        <taxon>organismal metagenomes</taxon>
    </lineage>
</organism>
<protein>
    <submittedName>
        <fullName evidence="1">Uncharacterized protein</fullName>
    </submittedName>
</protein>
<reference evidence="1" key="1">
    <citation type="submission" date="2020-03" db="EMBL/GenBank/DDBJ databases">
        <title>The deep terrestrial virosphere.</title>
        <authorList>
            <person name="Holmfeldt K."/>
            <person name="Nilsson E."/>
            <person name="Simone D."/>
            <person name="Lopez-Fernandez M."/>
            <person name="Wu X."/>
            <person name="de Brujin I."/>
            <person name="Lundin D."/>
            <person name="Andersson A."/>
            <person name="Bertilsson S."/>
            <person name="Dopson M."/>
        </authorList>
    </citation>
    <scope>NUCLEOTIDE SEQUENCE</scope>
    <source>
        <strain evidence="1">TM448A03394</strain>
    </source>
</reference>
<sequence>MNRLVRICQTIQGNEKAWVYLELHLQSPGSRGRRRYRIIVVNRDGYLAEYKEDMGPAKAFKGIKELNIPSLWEHSVDELMDLADELRNETKIDVKDWLELESYKPA</sequence>
<name>A0A6H2A1I7_9ZZZZ</name>